<keyword evidence="3" id="KW-1185">Reference proteome</keyword>
<sequence length="252" mass="29755">MVEFLNTEGASYKLNQLIKNADHEIILISPFLKINQKIKDLIENQDRKRTTDIKIIYGKNELQPDENNWIKQLVSVRLAFCKDLHAKCYLSEKEAIITSMNLYEYSQVNNYEMGIYASKDDDPSLYQEVYNEAMDIFRISDELKITIEKVESKADKKVEPKVEPKQKHVSAKMNDNKTKTETGFCVRCQDQIKLDPMYPYCKKCFTSWNKYKNEEYKEKYCHICGKPTESSKIKPICYNCYKKHKNDFNFPL</sequence>
<evidence type="ECO:0000259" key="1">
    <source>
        <dbReference type="Pfam" id="PF13091"/>
    </source>
</evidence>
<dbReference type="RefSeq" id="WP_091689894.1">
    <property type="nucleotide sequence ID" value="NZ_CAAGSJ010000005.1"/>
</dbReference>
<dbReference type="Gene3D" id="3.30.870.10">
    <property type="entry name" value="Endonuclease Chain A"/>
    <property type="match status" value="1"/>
</dbReference>
<dbReference type="OrthoDB" id="148189at2157"/>
<dbReference type="InterPro" id="IPR059166">
    <property type="entry name" value="PLD-like_cat"/>
</dbReference>
<name>A0A1H9ZZY9_9EURY</name>
<evidence type="ECO:0000313" key="3">
    <source>
        <dbReference type="Proteomes" id="UP000243338"/>
    </source>
</evidence>
<accession>A0A1H9ZZY9</accession>
<dbReference type="AlphaFoldDB" id="A0A1H9ZZY9"/>
<dbReference type="SUPFAM" id="SSF56024">
    <property type="entry name" value="Phospholipase D/nuclease"/>
    <property type="match status" value="1"/>
</dbReference>
<reference evidence="3" key="1">
    <citation type="submission" date="2016-10" db="EMBL/GenBank/DDBJ databases">
        <authorList>
            <person name="Varghese N."/>
            <person name="Submissions S."/>
        </authorList>
    </citation>
    <scope>NUCLEOTIDE SEQUENCE [LARGE SCALE GENOMIC DNA]</scope>
    <source>
        <strain evidence="3">SLH 33</strain>
    </source>
</reference>
<protein>
    <submittedName>
        <fullName evidence="2">PLD-like domain-containing protein</fullName>
    </submittedName>
</protein>
<dbReference type="CDD" id="cd09176">
    <property type="entry name" value="PLDc_unchar6"/>
    <property type="match status" value="1"/>
</dbReference>
<organism evidence="2 3">
    <name type="scientific">Methanococcoides vulcani</name>
    <dbReference type="NCBI Taxonomy" id="1353158"/>
    <lineage>
        <taxon>Archaea</taxon>
        <taxon>Methanobacteriati</taxon>
        <taxon>Methanobacteriota</taxon>
        <taxon>Stenosarchaea group</taxon>
        <taxon>Methanomicrobia</taxon>
        <taxon>Methanosarcinales</taxon>
        <taxon>Methanosarcinaceae</taxon>
        <taxon>Methanococcoides</taxon>
    </lineage>
</organism>
<dbReference type="EMBL" id="FOHQ01000003">
    <property type="protein sequence ID" value="SES87417.1"/>
    <property type="molecule type" value="Genomic_DNA"/>
</dbReference>
<dbReference type="InterPro" id="IPR025202">
    <property type="entry name" value="PLD-like_dom"/>
</dbReference>
<dbReference type="Pfam" id="PF13091">
    <property type="entry name" value="PLDc_2"/>
    <property type="match status" value="1"/>
</dbReference>
<evidence type="ECO:0000313" key="2">
    <source>
        <dbReference type="EMBL" id="SES87417.1"/>
    </source>
</evidence>
<dbReference type="Proteomes" id="UP000243338">
    <property type="component" value="Unassembled WGS sequence"/>
</dbReference>
<feature type="domain" description="Phospholipase D-like" evidence="1">
    <location>
        <begin position="15"/>
        <end position="122"/>
    </location>
</feature>
<gene>
    <name evidence="2" type="ORF">SAMN04488587_1403</name>
</gene>
<proteinExistence type="predicted"/>